<dbReference type="CDD" id="cd05233">
    <property type="entry name" value="SDR_c"/>
    <property type="match status" value="1"/>
</dbReference>
<evidence type="ECO:0000256" key="2">
    <source>
        <dbReference type="ARBA" id="ARBA00023002"/>
    </source>
</evidence>
<dbReference type="SUPFAM" id="SSF51735">
    <property type="entry name" value="NAD(P)-binding Rossmann-fold domains"/>
    <property type="match status" value="1"/>
</dbReference>
<evidence type="ECO:0000256" key="1">
    <source>
        <dbReference type="ARBA" id="ARBA00006484"/>
    </source>
</evidence>
<comment type="similarity">
    <text evidence="1">Belongs to the short-chain dehydrogenases/reductases (SDR) family.</text>
</comment>
<proteinExistence type="inferred from homology"/>
<organism evidence="4 5">
    <name type="scientific">Brevundimonas kwangchunensis</name>
    <dbReference type="NCBI Taxonomy" id="322163"/>
    <lineage>
        <taxon>Bacteria</taxon>
        <taxon>Pseudomonadati</taxon>
        <taxon>Pseudomonadota</taxon>
        <taxon>Alphaproteobacteria</taxon>
        <taxon>Caulobacterales</taxon>
        <taxon>Caulobacteraceae</taxon>
        <taxon>Brevundimonas</taxon>
    </lineage>
</organism>
<dbReference type="InterPro" id="IPR020904">
    <property type="entry name" value="Sc_DH/Rdtase_CS"/>
</dbReference>
<dbReference type="InterPro" id="IPR036291">
    <property type="entry name" value="NAD(P)-bd_dom_sf"/>
</dbReference>
<protein>
    <submittedName>
        <fullName evidence="4">SDR family oxidoreductase</fullName>
    </submittedName>
</protein>
<evidence type="ECO:0000313" key="5">
    <source>
        <dbReference type="Proteomes" id="UP001501352"/>
    </source>
</evidence>
<reference evidence="5" key="1">
    <citation type="journal article" date="2019" name="Int. J. Syst. Evol. Microbiol.">
        <title>The Global Catalogue of Microorganisms (GCM) 10K type strain sequencing project: providing services to taxonomists for standard genome sequencing and annotation.</title>
        <authorList>
            <consortium name="The Broad Institute Genomics Platform"/>
            <consortium name="The Broad Institute Genome Sequencing Center for Infectious Disease"/>
            <person name="Wu L."/>
            <person name="Ma J."/>
        </authorList>
    </citation>
    <scope>NUCLEOTIDE SEQUENCE [LARGE SCALE GENOMIC DNA]</scope>
    <source>
        <strain evidence="5">JCM 12928</strain>
    </source>
</reference>
<dbReference type="EMBL" id="BAAAGA010000001">
    <property type="protein sequence ID" value="GAA0611112.1"/>
    <property type="molecule type" value="Genomic_DNA"/>
</dbReference>
<dbReference type="Proteomes" id="UP001501352">
    <property type="component" value="Unassembled WGS sequence"/>
</dbReference>
<dbReference type="InterPro" id="IPR051122">
    <property type="entry name" value="SDR_DHRS6-like"/>
</dbReference>
<keyword evidence="2" id="KW-0560">Oxidoreductase</keyword>
<dbReference type="PANTHER" id="PTHR43477">
    <property type="entry name" value="DIHYDROANTICAPSIN 7-DEHYDROGENASE"/>
    <property type="match status" value="1"/>
</dbReference>
<keyword evidence="5" id="KW-1185">Reference proteome</keyword>
<accession>A0ABP3RIL9</accession>
<evidence type="ECO:0000259" key="3">
    <source>
        <dbReference type="SMART" id="SM00822"/>
    </source>
</evidence>
<comment type="caution">
    <text evidence="4">The sequence shown here is derived from an EMBL/GenBank/DDBJ whole genome shotgun (WGS) entry which is preliminary data.</text>
</comment>
<feature type="domain" description="Ketoreductase" evidence="3">
    <location>
        <begin position="7"/>
        <end position="185"/>
    </location>
</feature>
<dbReference type="Gene3D" id="3.40.50.720">
    <property type="entry name" value="NAD(P)-binding Rossmann-like Domain"/>
    <property type="match status" value="1"/>
</dbReference>
<dbReference type="Pfam" id="PF13561">
    <property type="entry name" value="adh_short_C2"/>
    <property type="match status" value="1"/>
</dbReference>
<dbReference type="InterPro" id="IPR057326">
    <property type="entry name" value="KR_dom"/>
</dbReference>
<gene>
    <name evidence="4" type="ORF">GCM10009422_02480</name>
</gene>
<dbReference type="PROSITE" id="PS00061">
    <property type="entry name" value="ADH_SHORT"/>
    <property type="match status" value="1"/>
</dbReference>
<dbReference type="PANTHER" id="PTHR43477:SF1">
    <property type="entry name" value="DIHYDROANTICAPSIN 7-DEHYDROGENASE"/>
    <property type="match status" value="1"/>
</dbReference>
<evidence type="ECO:0000313" key="4">
    <source>
        <dbReference type="EMBL" id="GAA0611112.1"/>
    </source>
</evidence>
<dbReference type="InterPro" id="IPR002347">
    <property type="entry name" value="SDR_fam"/>
</dbReference>
<dbReference type="SMART" id="SM00822">
    <property type="entry name" value="PKS_KR"/>
    <property type="match status" value="1"/>
</dbReference>
<dbReference type="RefSeq" id="WP_343789142.1">
    <property type="nucleotide sequence ID" value="NZ_BAAAGA010000001.1"/>
</dbReference>
<dbReference type="PRINTS" id="PR00081">
    <property type="entry name" value="GDHRDH"/>
</dbReference>
<sequence>MTPLDNKIILITGASSGIGAGVASMAAARGARIAAHGRDAGKLDALLGSLPGEGHEKFSFDLADPSAKPEELVESVVKQMGPIDGLVHSAGYGRIEPLKLTRAEELDRLWRLNVSSAILMCKALRKPANHRQGCSVVLISSVAGLKGRPGQVAYAATKGALIAMVRAMALEVVRDGMRVNTIAPAMVRTALFDEMSKANSGETMKAILAEHPSGLGEPADVGSMACFLLSEEARWVTGATFPVDGGYTAS</sequence>
<name>A0ABP3RIL9_9CAUL</name>